<feature type="transmembrane region" description="Helical" evidence="7">
    <location>
        <begin position="12"/>
        <end position="28"/>
    </location>
</feature>
<reference evidence="8 9" key="1">
    <citation type="submission" date="2017-01" db="EMBL/GenBank/DDBJ databases">
        <title>First insights into the biology of 'candidatus Vampirococcus archaeovorus'.</title>
        <authorList>
            <person name="Kizina J."/>
            <person name="Jordan S."/>
            <person name="Stueber K."/>
            <person name="Reinhardt R."/>
            <person name="Harder J."/>
        </authorList>
    </citation>
    <scope>NUCLEOTIDE SEQUENCE [LARGE SCALE GENOMIC DNA]</scope>
    <source>
        <strain evidence="8 9">LiM</strain>
    </source>
</reference>
<dbReference type="EMBL" id="CP019384">
    <property type="protein sequence ID" value="QAT17768.1"/>
    <property type="molecule type" value="Genomic_DNA"/>
</dbReference>
<evidence type="ECO:0000256" key="7">
    <source>
        <dbReference type="SAM" id="Phobius"/>
    </source>
</evidence>
<evidence type="ECO:0000256" key="2">
    <source>
        <dbReference type="ARBA" id="ARBA00022448"/>
    </source>
</evidence>
<sequence length="215" mass="22491">MHIPDGFLSPPVWGSGWAAAAAFLGWGVHKTRQLLQEKMVPLMGVMCAFIFAAQMLNFPIMGGTSGHLLGGVLAAVLLGPWAASLVLACVLVIQCLVFQDGGLFVLGANIFNMAVMGTLGGYGLFRILFRLMPSSRGFTAAVAVAAWFSVVLASASCAIELALSGTARFGAVFAAMVGVHALIGIGEAFITMLVVEFVVKARPDLVYGLRAKNLS</sequence>
<dbReference type="Pfam" id="PF01891">
    <property type="entry name" value="CbiM"/>
    <property type="match status" value="1"/>
</dbReference>
<organism evidence="8 9">
    <name type="scientific">Velamenicoccus archaeovorus</name>
    <dbReference type="NCBI Taxonomy" id="1930593"/>
    <lineage>
        <taxon>Bacteria</taxon>
        <taxon>Pseudomonadati</taxon>
        <taxon>Candidatus Omnitrophota</taxon>
        <taxon>Candidatus Velamenicoccus</taxon>
    </lineage>
</organism>
<feature type="transmembrane region" description="Helical" evidence="7">
    <location>
        <begin position="171"/>
        <end position="195"/>
    </location>
</feature>
<keyword evidence="2" id="KW-0813">Transport</keyword>
<dbReference type="OrthoDB" id="5395048at2"/>
<evidence type="ECO:0000256" key="3">
    <source>
        <dbReference type="ARBA" id="ARBA00022475"/>
    </source>
</evidence>
<dbReference type="KEGG" id="vai:BU251_08560"/>
<evidence type="ECO:0000256" key="5">
    <source>
        <dbReference type="ARBA" id="ARBA00022989"/>
    </source>
</evidence>
<accession>A0A410P6S4</accession>
<keyword evidence="5 7" id="KW-1133">Transmembrane helix</keyword>
<evidence type="ECO:0000256" key="1">
    <source>
        <dbReference type="ARBA" id="ARBA00004651"/>
    </source>
</evidence>
<dbReference type="Gene3D" id="1.10.1760.20">
    <property type="match status" value="1"/>
</dbReference>
<dbReference type="RefSeq" id="WP_128700732.1">
    <property type="nucleotide sequence ID" value="NZ_CP019384.1"/>
</dbReference>
<dbReference type="AlphaFoldDB" id="A0A410P6S4"/>
<evidence type="ECO:0000256" key="4">
    <source>
        <dbReference type="ARBA" id="ARBA00022692"/>
    </source>
</evidence>
<dbReference type="PANTHER" id="PTHR34229">
    <property type="entry name" value="METAL TRANSPORT PROTEIN HI_1621-RELATED"/>
    <property type="match status" value="1"/>
</dbReference>
<keyword evidence="4 7" id="KW-0812">Transmembrane</keyword>
<keyword evidence="3" id="KW-1003">Cell membrane</keyword>
<feature type="transmembrane region" description="Helical" evidence="7">
    <location>
        <begin position="137"/>
        <end position="159"/>
    </location>
</feature>
<keyword evidence="9" id="KW-1185">Reference proteome</keyword>
<evidence type="ECO:0000313" key="9">
    <source>
        <dbReference type="Proteomes" id="UP000287243"/>
    </source>
</evidence>
<evidence type="ECO:0000256" key="6">
    <source>
        <dbReference type="ARBA" id="ARBA00023136"/>
    </source>
</evidence>
<dbReference type="GO" id="GO:0000041">
    <property type="term" value="P:transition metal ion transport"/>
    <property type="evidence" value="ECO:0007669"/>
    <property type="project" value="InterPro"/>
</dbReference>
<dbReference type="GO" id="GO:0005886">
    <property type="term" value="C:plasma membrane"/>
    <property type="evidence" value="ECO:0007669"/>
    <property type="project" value="UniProtKB-SubCell"/>
</dbReference>
<evidence type="ECO:0000313" key="8">
    <source>
        <dbReference type="EMBL" id="QAT17768.1"/>
    </source>
</evidence>
<proteinExistence type="predicted"/>
<name>A0A410P6S4_VELA1</name>
<protein>
    <submittedName>
        <fullName evidence="8">Cobalamin biosynthesis protein CbiM</fullName>
    </submittedName>
</protein>
<dbReference type="InterPro" id="IPR002751">
    <property type="entry name" value="CbiM/NikMN"/>
</dbReference>
<feature type="transmembrane region" description="Helical" evidence="7">
    <location>
        <begin position="103"/>
        <end position="125"/>
    </location>
</feature>
<gene>
    <name evidence="8" type="ORF">BU251_08560</name>
</gene>
<feature type="transmembrane region" description="Helical" evidence="7">
    <location>
        <begin position="40"/>
        <end position="60"/>
    </location>
</feature>
<comment type="subcellular location">
    <subcellularLocation>
        <location evidence="1">Cell membrane</location>
        <topology evidence="1">Multi-pass membrane protein</topology>
    </subcellularLocation>
</comment>
<dbReference type="Proteomes" id="UP000287243">
    <property type="component" value="Chromosome"/>
</dbReference>
<keyword evidence="6 7" id="KW-0472">Membrane</keyword>
<feature type="transmembrane region" description="Helical" evidence="7">
    <location>
        <begin position="72"/>
        <end position="96"/>
    </location>
</feature>
<dbReference type="PANTHER" id="PTHR34229:SF1">
    <property type="entry name" value="METAL TRANSPORT PROTEIN HI_1621-RELATED"/>
    <property type="match status" value="1"/>
</dbReference>